<feature type="transmembrane region" description="Helical" evidence="8">
    <location>
        <begin position="212"/>
        <end position="233"/>
    </location>
</feature>
<evidence type="ECO:0000256" key="5">
    <source>
        <dbReference type="ARBA" id="ARBA00022692"/>
    </source>
</evidence>
<evidence type="ECO:0000313" key="10">
    <source>
        <dbReference type="Proteomes" id="UP001527866"/>
    </source>
</evidence>
<feature type="transmembrane region" description="Helical" evidence="8">
    <location>
        <begin position="42"/>
        <end position="62"/>
    </location>
</feature>
<dbReference type="RefSeq" id="WP_270688672.1">
    <property type="nucleotide sequence ID" value="NZ_JAQFWQ010000084.1"/>
</dbReference>
<evidence type="ECO:0000313" key="9">
    <source>
        <dbReference type="EMBL" id="MDA2813603.1"/>
    </source>
</evidence>
<dbReference type="InterPro" id="IPR002781">
    <property type="entry name" value="TM_pro_TauE-like"/>
</dbReference>
<evidence type="ECO:0000256" key="6">
    <source>
        <dbReference type="ARBA" id="ARBA00022989"/>
    </source>
</evidence>
<keyword evidence="4 8" id="KW-1003">Cell membrane</keyword>
<reference evidence="9 10" key="1">
    <citation type="submission" date="2023-01" db="EMBL/GenBank/DDBJ databases">
        <title>Draft genome sequence of Nocardiopsis sp. RSe5-2 isolated from halophytes.</title>
        <authorList>
            <person name="Duangmal K."/>
            <person name="Chantavorakit T."/>
        </authorList>
    </citation>
    <scope>NUCLEOTIDE SEQUENCE [LARGE SCALE GENOMIC DNA]</scope>
    <source>
        <strain evidence="9 10">RSe5-2</strain>
    </source>
</reference>
<comment type="subcellular location">
    <subcellularLocation>
        <location evidence="1 8">Cell membrane</location>
        <topology evidence="1 8">Multi-pass membrane protein</topology>
    </subcellularLocation>
</comment>
<evidence type="ECO:0000256" key="2">
    <source>
        <dbReference type="ARBA" id="ARBA00009142"/>
    </source>
</evidence>
<accession>A0ABT4U9G5</accession>
<comment type="similarity">
    <text evidence="2 8">Belongs to the 4-toluene sulfonate uptake permease (TSUP) (TC 2.A.102) family.</text>
</comment>
<dbReference type="PANTHER" id="PTHR30269">
    <property type="entry name" value="TRANSMEMBRANE PROTEIN YFCA"/>
    <property type="match status" value="1"/>
</dbReference>
<sequence>MDPAAAALLVAAGFAAGLVGSVAGLASLFSYPALLAVGLPPIAANVTNTVGLFSTTVGSAAASRSELRGQRGRIVRFGALAAAGGAMGAWLLLNTDEGVFELIVPWLIALGSLLLIGRDTVRRLAARAAARGGRRGTGRGGRSGPVALGVAVALVGVYGGYFGAAAGVLMLALLSVALDESLAVSNALKNLTTGAANLVAAVSYAFLAPVNWWAAAALACGCLLGSAMGPALVRRLPERPLRWAVSLAGFALAAHLFVSALR</sequence>
<name>A0ABT4U9G5_9ACTN</name>
<gene>
    <name evidence="9" type="ORF">O4J56_23365</name>
</gene>
<evidence type="ECO:0000256" key="3">
    <source>
        <dbReference type="ARBA" id="ARBA00022448"/>
    </source>
</evidence>
<comment type="caution">
    <text evidence="9">The sequence shown here is derived from an EMBL/GenBank/DDBJ whole genome shotgun (WGS) entry which is preliminary data.</text>
</comment>
<keyword evidence="3" id="KW-0813">Transport</keyword>
<dbReference type="EMBL" id="JAQFWQ010000084">
    <property type="protein sequence ID" value="MDA2813603.1"/>
    <property type="molecule type" value="Genomic_DNA"/>
</dbReference>
<dbReference type="Pfam" id="PF01925">
    <property type="entry name" value="TauE"/>
    <property type="match status" value="1"/>
</dbReference>
<feature type="transmembrane region" description="Helical" evidence="8">
    <location>
        <begin position="99"/>
        <end position="117"/>
    </location>
</feature>
<feature type="transmembrane region" description="Helical" evidence="8">
    <location>
        <begin position="240"/>
        <end position="261"/>
    </location>
</feature>
<keyword evidence="5 8" id="KW-0812">Transmembrane</keyword>
<dbReference type="InterPro" id="IPR052017">
    <property type="entry name" value="TSUP"/>
</dbReference>
<evidence type="ECO:0000256" key="1">
    <source>
        <dbReference type="ARBA" id="ARBA00004651"/>
    </source>
</evidence>
<dbReference type="Proteomes" id="UP001527866">
    <property type="component" value="Unassembled WGS sequence"/>
</dbReference>
<feature type="transmembrane region" description="Helical" evidence="8">
    <location>
        <begin position="145"/>
        <end position="178"/>
    </location>
</feature>
<evidence type="ECO:0000256" key="8">
    <source>
        <dbReference type="RuleBase" id="RU363041"/>
    </source>
</evidence>
<keyword evidence="6 8" id="KW-1133">Transmembrane helix</keyword>
<dbReference type="PANTHER" id="PTHR30269:SF0">
    <property type="entry name" value="MEMBRANE TRANSPORTER PROTEIN YFCA-RELATED"/>
    <property type="match status" value="1"/>
</dbReference>
<proteinExistence type="inferred from homology"/>
<keyword evidence="10" id="KW-1185">Reference proteome</keyword>
<feature type="transmembrane region" description="Helical" evidence="8">
    <location>
        <begin position="74"/>
        <end position="93"/>
    </location>
</feature>
<evidence type="ECO:0000256" key="4">
    <source>
        <dbReference type="ARBA" id="ARBA00022475"/>
    </source>
</evidence>
<keyword evidence="7 8" id="KW-0472">Membrane</keyword>
<organism evidence="9 10">
    <name type="scientific">Nocardiopsis endophytica</name>
    <dbReference type="NCBI Taxonomy" id="3018445"/>
    <lineage>
        <taxon>Bacteria</taxon>
        <taxon>Bacillati</taxon>
        <taxon>Actinomycetota</taxon>
        <taxon>Actinomycetes</taxon>
        <taxon>Streptosporangiales</taxon>
        <taxon>Nocardiopsidaceae</taxon>
        <taxon>Nocardiopsis</taxon>
    </lineage>
</organism>
<protein>
    <recommendedName>
        <fullName evidence="8">Probable membrane transporter protein</fullName>
    </recommendedName>
</protein>
<evidence type="ECO:0000256" key="7">
    <source>
        <dbReference type="ARBA" id="ARBA00023136"/>
    </source>
</evidence>